<keyword evidence="14" id="KW-1185">Reference proteome</keyword>
<dbReference type="PANTHER" id="PTHR10909">
    <property type="entry name" value="ELECTRON TRANSPORT OXIDOREDUCTASE"/>
    <property type="match status" value="1"/>
</dbReference>
<comment type="cofactor">
    <cofactor evidence="1">
        <name>FAD</name>
        <dbReference type="ChEBI" id="CHEBI:57692"/>
    </cofactor>
</comment>
<dbReference type="SUPFAM" id="SSF47203">
    <property type="entry name" value="Acyl-CoA dehydrogenase C-terminal domain-like"/>
    <property type="match status" value="1"/>
</dbReference>
<dbReference type="InterPro" id="IPR009100">
    <property type="entry name" value="AcylCoA_DH/oxidase_NM_dom_sf"/>
</dbReference>
<feature type="domain" description="Acyl-CoA oxidase C-alpha1" evidence="12">
    <location>
        <begin position="286"/>
        <end position="323"/>
    </location>
</feature>
<dbReference type="FunFam" id="2.40.110.10:FF:000003">
    <property type="entry name" value="Acyl-coenzyme A oxidase"/>
    <property type="match status" value="1"/>
</dbReference>
<dbReference type="OrthoDB" id="538336at2759"/>
<comment type="subcellular location">
    <subcellularLocation>
        <location evidence="2">Peroxisome</location>
    </subcellularLocation>
</comment>
<dbReference type="InterPro" id="IPR012258">
    <property type="entry name" value="Acyl-CoA_oxidase"/>
</dbReference>
<dbReference type="Gene3D" id="1.20.140.10">
    <property type="entry name" value="Butyryl-CoA Dehydrogenase, subunit A, domain 3"/>
    <property type="match status" value="2"/>
</dbReference>
<feature type="domain" description="Acyl-coenzyme A oxidase N-terminal" evidence="11">
    <location>
        <begin position="25"/>
        <end position="144"/>
    </location>
</feature>
<evidence type="ECO:0000256" key="8">
    <source>
        <dbReference type="ARBA" id="ARBA00023098"/>
    </source>
</evidence>
<sequence length="487" mass="55095">MRHNLIEPGDNEDITNERRNSSFSVGKLAAFIHGGEAKLRRRHEILKFVESQKDLQDPIPPEFMSRMERVENNARKVVAMTDKLSFIDQADIFEEGSLFQSLIMGRDFHAMSLHYVMFIPAIQGQANDDQLDYWLPLAINRGIIGTYAQTELGHGTNISKLETTATYDEKTDEFVLHTPSISATKWWSGGLGKSSNYAIVPAQLIINGSNKGLHMFMVQLRHLDTHMPLPGITVGDIGPKMGIPGNDNGFLIFNNYRIPRKNMFMRYSQVLSNGEYIAPKHSKLRYGTMVFVRSVMVREQAMQLAAAVTIAVRYSAVRRQGEWKSGCFVKCHYDHGEIYNMSSVNAQLAEGITEFLQELHVLSSGLKAIVTWEVAKGIEQCRLACGGHGFSLASALPEIYSFAVAGCTYEGENIVMLLQVARFLMKTVKEIRSGSARLAAIAKYLLDDRKYKSNFRVWQMVKYEDLIKDFEQVTRNQGYLWCVHAQR</sequence>
<organism evidence="13 14">
    <name type="scientific">Onchocerca flexuosa</name>
    <dbReference type="NCBI Taxonomy" id="387005"/>
    <lineage>
        <taxon>Eukaryota</taxon>
        <taxon>Metazoa</taxon>
        <taxon>Ecdysozoa</taxon>
        <taxon>Nematoda</taxon>
        <taxon>Chromadorea</taxon>
        <taxon>Rhabditida</taxon>
        <taxon>Spirurina</taxon>
        <taxon>Spiruromorpha</taxon>
        <taxon>Filarioidea</taxon>
        <taxon>Onchocercidae</taxon>
        <taxon>Onchocerca</taxon>
    </lineage>
</organism>
<dbReference type="InterPro" id="IPR055060">
    <property type="entry name" value="ACOX_C_alpha1"/>
</dbReference>
<evidence type="ECO:0000256" key="3">
    <source>
        <dbReference type="ARBA" id="ARBA00006288"/>
    </source>
</evidence>
<dbReference type="InterPro" id="IPR037069">
    <property type="entry name" value="AcylCoA_DH/ox_N_sf"/>
</dbReference>
<evidence type="ECO:0000313" key="14">
    <source>
        <dbReference type="Proteomes" id="UP000242913"/>
    </source>
</evidence>
<dbReference type="Gene3D" id="2.40.110.10">
    <property type="entry name" value="Butyryl-CoA Dehydrogenase, subunit A, domain 2"/>
    <property type="match status" value="1"/>
</dbReference>
<dbReference type="InterPro" id="IPR029320">
    <property type="entry name" value="Acyl-CoA_ox_N"/>
</dbReference>
<dbReference type="Pfam" id="PF22924">
    <property type="entry name" value="ACOX_C_alpha1"/>
    <property type="match status" value="2"/>
</dbReference>
<keyword evidence="5" id="KW-0274">FAD</keyword>
<gene>
    <name evidence="13" type="ORF">X798_06860</name>
</gene>
<feature type="domain" description="Acyl-CoA oxidase C-alpha1" evidence="12">
    <location>
        <begin position="346"/>
        <end position="425"/>
    </location>
</feature>
<evidence type="ECO:0000259" key="10">
    <source>
        <dbReference type="Pfam" id="PF02770"/>
    </source>
</evidence>
<dbReference type="GO" id="GO:0005504">
    <property type="term" value="F:fatty acid binding"/>
    <property type="evidence" value="ECO:0007669"/>
    <property type="project" value="TreeGrafter"/>
</dbReference>
<feature type="domain" description="Acyl-CoA oxidase/dehydrogenase middle" evidence="10">
    <location>
        <begin position="147"/>
        <end position="255"/>
    </location>
</feature>
<keyword evidence="9" id="KW-0576">Peroxisome</keyword>
<dbReference type="EMBL" id="KZ270198">
    <property type="protein sequence ID" value="OZC06153.1"/>
    <property type="molecule type" value="Genomic_DNA"/>
</dbReference>
<keyword evidence="8" id="KW-0443">Lipid metabolism</keyword>
<evidence type="ECO:0000256" key="2">
    <source>
        <dbReference type="ARBA" id="ARBA00004275"/>
    </source>
</evidence>
<evidence type="ECO:0000259" key="12">
    <source>
        <dbReference type="Pfam" id="PF22924"/>
    </source>
</evidence>
<evidence type="ECO:0000256" key="4">
    <source>
        <dbReference type="ARBA" id="ARBA00022630"/>
    </source>
</evidence>
<dbReference type="GO" id="GO:0071949">
    <property type="term" value="F:FAD binding"/>
    <property type="evidence" value="ECO:0007669"/>
    <property type="project" value="InterPro"/>
</dbReference>
<dbReference type="GO" id="GO:0003997">
    <property type="term" value="F:acyl-CoA oxidase activity"/>
    <property type="evidence" value="ECO:0007669"/>
    <property type="project" value="InterPro"/>
</dbReference>
<reference evidence="13 14" key="1">
    <citation type="submission" date="2015-12" db="EMBL/GenBank/DDBJ databases">
        <title>Draft genome of the nematode, Onchocerca flexuosa.</title>
        <authorList>
            <person name="Mitreva M."/>
        </authorList>
    </citation>
    <scope>NUCLEOTIDE SEQUENCE [LARGE SCALE GENOMIC DNA]</scope>
    <source>
        <strain evidence="13">Red Deer</strain>
    </source>
</reference>
<dbReference type="SUPFAM" id="SSF56645">
    <property type="entry name" value="Acyl-CoA dehydrogenase NM domain-like"/>
    <property type="match status" value="1"/>
</dbReference>
<evidence type="ECO:0000256" key="6">
    <source>
        <dbReference type="ARBA" id="ARBA00022832"/>
    </source>
</evidence>
<dbReference type="Pfam" id="PF14749">
    <property type="entry name" value="Acyl-CoA_ox_N"/>
    <property type="match status" value="1"/>
</dbReference>
<evidence type="ECO:0000256" key="1">
    <source>
        <dbReference type="ARBA" id="ARBA00001974"/>
    </source>
</evidence>
<dbReference type="Gene3D" id="1.10.540.10">
    <property type="entry name" value="Acyl-CoA dehydrogenase/oxidase, N-terminal domain"/>
    <property type="match status" value="1"/>
</dbReference>
<dbReference type="PANTHER" id="PTHR10909:SF351">
    <property type="entry name" value="ACYL-COENZYME A OXIDASE"/>
    <property type="match status" value="1"/>
</dbReference>
<dbReference type="GO" id="GO:0005777">
    <property type="term" value="C:peroxisome"/>
    <property type="evidence" value="ECO:0007669"/>
    <property type="project" value="UniProtKB-SubCell"/>
</dbReference>
<evidence type="ECO:0000313" key="13">
    <source>
        <dbReference type="EMBL" id="OZC06153.1"/>
    </source>
</evidence>
<evidence type="ECO:0000256" key="5">
    <source>
        <dbReference type="ARBA" id="ARBA00022827"/>
    </source>
</evidence>
<name>A0A238BLS3_9BILA</name>
<dbReference type="AlphaFoldDB" id="A0A238BLS3"/>
<dbReference type="Pfam" id="PF02770">
    <property type="entry name" value="Acyl-CoA_dh_M"/>
    <property type="match status" value="1"/>
</dbReference>
<evidence type="ECO:0008006" key="15">
    <source>
        <dbReference type="Google" id="ProtNLM"/>
    </source>
</evidence>
<keyword evidence="4" id="KW-0285">Flavoprotein</keyword>
<dbReference type="GO" id="GO:0033540">
    <property type="term" value="P:fatty acid beta-oxidation using acyl-CoA oxidase"/>
    <property type="evidence" value="ECO:0007669"/>
    <property type="project" value="TreeGrafter"/>
</dbReference>
<dbReference type="FunFam" id="1.10.540.10:FF:000006">
    <property type="entry name" value="Acyl-coenzyme A oxidase"/>
    <property type="match status" value="1"/>
</dbReference>
<dbReference type="GO" id="GO:0055088">
    <property type="term" value="P:lipid homeostasis"/>
    <property type="evidence" value="ECO:0007669"/>
    <property type="project" value="TreeGrafter"/>
</dbReference>
<proteinExistence type="inferred from homology"/>
<dbReference type="InterPro" id="IPR036250">
    <property type="entry name" value="AcylCo_DH-like_C"/>
</dbReference>
<dbReference type="InterPro" id="IPR046373">
    <property type="entry name" value="Acyl-CoA_Oxase/DH_mid-dom_sf"/>
</dbReference>
<evidence type="ECO:0000259" key="11">
    <source>
        <dbReference type="Pfam" id="PF14749"/>
    </source>
</evidence>
<evidence type="ECO:0000256" key="7">
    <source>
        <dbReference type="ARBA" id="ARBA00023002"/>
    </source>
</evidence>
<comment type="similarity">
    <text evidence="3">Belongs to the acyl-CoA oxidase family.</text>
</comment>
<accession>A0A238BLS3</accession>
<dbReference type="InterPro" id="IPR006091">
    <property type="entry name" value="Acyl-CoA_Oxase/DH_mid-dom"/>
</dbReference>
<keyword evidence="6" id="KW-0276">Fatty acid metabolism</keyword>
<dbReference type="Proteomes" id="UP000242913">
    <property type="component" value="Unassembled WGS sequence"/>
</dbReference>
<evidence type="ECO:0000256" key="9">
    <source>
        <dbReference type="ARBA" id="ARBA00023140"/>
    </source>
</evidence>
<protein>
    <recommendedName>
        <fullName evidence="15">Acyl-coenzyme A oxidase</fullName>
    </recommendedName>
</protein>
<keyword evidence="7" id="KW-0560">Oxidoreductase</keyword>